<keyword evidence="3 5" id="KW-0520">NAD</keyword>
<evidence type="ECO:0000256" key="2">
    <source>
        <dbReference type="ARBA" id="ARBA00022679"/>
    </source>
</evidence>
<evidence type="ECO:0000256" key="1">
    <source>
        <dbReference type="ARBA" id="ARBA00009836"/>
    </source>
</evidence>
<sequence>MGQRDDVGLSKFLSLVLRHRPQAAGLELDEAGWVDVDALLLGVRAAGREVTRGDLDRVVAESPKQRFAFDPTGTRIRAAQGHSVAVDLAYEPAAPPARLFHGTHSGALPAIHREGLRSMKRHHVHLSLDPETAEKVGSRRGAAIVLQVDAAGMAETGTVFYRASNGVWLCDHIPSHRITFPGGATSSPP</sequence>
<dbReference type="GO" id="GO:0003950">
    <property type="term" value="F:NAD+ poly-ADP-ribosyltransferase activity"/>
    <property type="evidence" value="ECO:0007669"/>
    <property type="project" value="InterPro"/>
</dbReference>
<gene>
    <name evidence="5 6" type="primary">kptA</name>
    <name evidence="6" type="ORF">DSM112329_02892</name>
</gene>
<organism evidence="6">
    <name type="scientific">Paraconexibacter sp. AEG42_29</name>
    <dbReference type="NCBI Taxonomy" id="2997339"/>
    <lineage>
        <taxon>Bacteria</taxon>
        <taxon>Bacillati</taxon>
        <taxon>Actinomycetota</taxon>
        <taxon>Thermoleophilia</taxon>
        <taxon>Solirubrobacterales</taxon>
        <taxon>Paraconexibacteraceae</taxon>
        <taxon>Paraconexibacter</taxon>
    </lineage>
</organism>
<dbReference type="GO" id="GO:0006388">
    <property type="term" value="P:tRNA splicing, via endonucleolytic cleavage and ligation"/>
    <property type="evidence" value="ECO:0007669"/>
    <property type="project" value="UniProtKB-UniRule"/>
</dbReference>
<proteinExistence type="inferred from homology"/>
<dbReference type="Gene3D" id="1.10.10.970">
    <property type="entry name" value="RNA 2'-phosphotransferase, Tpt1/KptA family, N-terminal domain"/>
    <property type="match status" value="1"/>
</dbReference>
<comment type="function">
    <text evidence="4 5">Removes the 2'-phosphate from RNA via an intermediate in which the phosphate is ADP-ribosylated by NAD followed by a presumed transesterification to release the RNA and generate ADP-ribose 1''-2''-cyclic phosphate (APPR&gt;P). May function as an ADP-ribosylase.</text>
</comment>
<dbReference type="EMBL" id="CP114014">
    <property type="protein sequence ID" value="XAY06031.1"/>
    <property type="molecule type" value="Genomic_DNA"/>
</dbReference>
<comment type="similarity">
    <text evidence="1 5">Belongs to the KptA/TPT1 family.</text>
</comment>
<protein>
    <recommendedName>
        <fullName evidence="5">Probable RNA 2'-phosphotransferase</fullName>
        <ecNumber evidence="5">2.7.1.-</ecNumber>
    </recommendedName>
</protein>
<dbReference type="PANTHER" id="PTHR12684">
    <property type="entry name" value="PUTATIVE PHOSPHOTRANSFERASE"/>
    <property type="match status" value="1"/>
</dbReference>
<dbReference type="EC" id="2.7.1.-" evidence="5"/>
<dbReference type="AlphaFoldDB" id="A0AAU7AWC6"/>
<dbReference type="InterPro" id="IPR002745">
    <property type="entry name" value="Ptrans_KptA/Tpt1"/>
</dbReference>
<dbReference type="SUPFAM" id="SSF56399">
    <property type="entry name" value="ADP-ribosylation"/>
    <property type="match status" value="1"/>
</dbReference>
<dbReference type="Pfam" id="PF01885">
    <property type="entry name" value="PTS_2-RNA"/>
    <property type="match status" value="1"/>
</dbReference>
<evidence type="ECO:0000256" key="4">
    <source>
        <dbReference type="ARBA" id="ARBA00025212"/>
    </source>
</evidence>
<accession>A0AAU7AWC6</accession>
<evidence type="ECO:0000256" key="5">
    <source>
        <dbReference type="HAMAP-Rule" id="MF_00299"/>
    </source>
</evidence>
<dbReference type="InterPro" id="IPR042081">
    <property type="entry name" value="RNA_2'-PTrans_C"/>
</dbReference>
<evidence type="ECO:0000313" key="6">
    <source>
        <dbReference type="EMBL" id="XAY06031.1"/>
    </source>
</evidence>
<dbReference type="GO" id="GO:0000215">
    <property type="term" value="F:tRNA 2'-phosphotransferase activity"/>
    <property type="evidence" value="ECO:0007669"/>
    <property type="project" value="TreeGrafter"/>
</dbReference>
<dbReference type="HAMAP" id="MF_00299">
    <property type="entry name" value="KptA"/>
    <property type="match status" value="1"/>
</dbReference>
<dbReference type="InterPro" id="IPR022928">
    <property type="entry name" value="RNA_2'-PTrans_KptA"/>
</dbReference>
<name>A0AAU7AWC6_9ACTN</name>
<keyword evidence="2 5" id="KW-0808">Transferase</keyword>
<dbReference type="Gene3D" id="3.20.170.30">
    <property type="match status" value="1"/>
</dbReference>
<reference evidence="6" key="1">
    <citation type="submission" date="2022-12" db="EMBL/GenBank/DDBJ databases">
        <title>Paraconexibacter alkalitolerans sp. nov. and Baekduia alba sp. nov., isolated from soil and emended description of the genera Paraconexibacter (Chun et al., 2020) and Baekduia (An et al., 2020).</title>
        <authorList>
            <person name="Vieira S."/>
            <person name="Huber K.J."/>
            <person name="Geppert A."/>
            <person name="Wolf J."/>
            <person name="Neumann-Schaal M."/>
            <person name="Muesken M."/>
            <person name="Overmann J."/>
        </authorList>
    </citation>
    <scope>NUCLEOTIDE SEQUENCE</scope>
    <source>
        <strain evidence="6">AEG42_29</strain>
    </source>
</reference>
<dbReference type="InterPro" id="IPR042080">
    <property type="entry name" value="RNA_2'-PTrans_N"/>
</dbReference>
<evidence type="ECO:0000256" key="3">
    <source>
        <dbReference type="ARBA" id="ARBA00023027"/>
    </source>
</evidence>
<dbReference type="KEGG" id="parq:DSM112329_02892"/>
<dbReference type="PANTHER" id="PTHR12684:SF2">
    <property type="entry name" value="TRNA 2'-PHOSPHOTRANSFERASE 1"/>
    <property type="match status" value="1"/>
</dbReference>